<organism evidence="1 2">
    <name type="scientific">Desulfatibacillum alkenivorans DSM 16219</name>
    <dbReference type="NCBI Taxonomy" id="1121393"/>
    <lineage>
        <taxon>Bacteria</taxon>
        <taxon>Pseudomonadati</taxon>
        <taxon>Thermodesulfobacteriota</taxon>
        <taxon>Desulfobacteria</taxon>
        <taxon>Desulfobacterales</taxon>
        <taxon>Desulfatibacillaceae</taxon>
        <taxon>Desulfatibacillum</taxon>
    </lineage>
</organism>
<name>A0A1M6LBN5_9BACT</name>
<evidence type="ECO:0000313" key="2">
    <source>
        <dbReference type="Proteomes" id="UP000183994"/>
    </source>
</evidence>
<dbReference type="EMBL" id="FQZU01000010">
    <property type="protein sequence ID" value="SHJ68630.1"/>
    <property type="molecule type" value="Genomic_DNA"/>
</dbReference>
<sequence>MIKPIRNENDYEAALARIDEIIDAPSGSPEADELEVLGILVSDYEDMAEPIGLPSIPDAIRFEMDRLELEQKDLIPYIGSRAKVSEVLSGKMRPTLRMMRALHKNLGIPAEVLLQDPDAVFPHDRIGLDWQKFPLREMAKQGWIEGRGKTLADHAEEIMRSFIGRAGGMSAIPEPVFRATDSPRQNARRDPYSVAAWCLRIMSLAKEAPLQNEYKPGSIDLDFLRHLVKFSSVPSGPKAAVEFLAQYGVQVIFENQLSRMYIDGAAIMTPQKKPVIGMTLRYDRLDNFWFCLFHELAHIGRHLDKGDSIFVDDLSLRLPLNDDADKKEREADEWAEEALLPSSAWREHPVSQTPSTQNVLDMASRMRIHPAIVAGRARYKSNNFRILARQVGQGQVRGLFL</sequence>
<keyword evidence="2" id="KW-1185">Reference proteome</keyword>
<reference evidence="2" key="1">
    <citation type="submission" date="2016-11" db="EMBL/GenBank/DDBJ databases">
        <authorList>
            <person name="Varghese N."/>
            <person name="Submissions S."/>
        </authorList>
    </citation>
    <scope>NUCLEOTIDE SEQUENCE [LARGE SCALE GENOMIC DNA]</scope>
    <source>
        <strain evidence="2">DSM 16219</strain>
    </source>
</reference>
<dbReference type="GO" id="GO:0001046">
    <property type="term" value="F:core promoter sequence-specific DNA binding"/>
    <property type="evidence" value="ECO:0007669"/>
    <property type="project" value="TreeGrafter"/>
</dbReference>
<evidence type="ECO:0000313" key="1">
    <source>
        <dbReference type="EMBL" id="SHJ68630.1"/>
    </source>
</evidence>
<dbReference type="AlphaFoldDB" id="A0A1M6LBN5"/>
<proteinExistence type="predicted"/>
<dbReference type="InterPro" id="IPR039060">
    <property type="entry name" value="Antitox_HigA"/>
</dbReference>
<dbReference type="CDD" id="cd00093">
    <property type="entry name" value="HTH_XRE"/>
    <property type="match status" value="1"/>
</dbReference>
<protein>
    <submittedName>
        <fullName evidence="1">HTH-type transcriptional regulator / antitoxin HigA</fullName>
    </submittedName>
</protein>
<dbReference type="PANTHER" id="PTHR40455:SF1">
    <property type="entry name" value="ANTITOXIN HIGA"/>
    <property type="match status" value="1"/>
</dbReference>
<dbReference type="GO" id="GO:0006355">
    <property type="term" value="P:regulation of DNA-templated transcription"/>
    <property type="evidence" value="ECO:0007669"/>
    <property type="project" value="InterPro"/>
</dbReference>
<dbReference type="InterPro" id="IPR001387">
    <property type="entry name" value="Cro/C1-type_HTH"/>
</dbReference>
<dbReference type="PANTHER" id="PTHR40455">
    <property type="entry name" value="ANTITOXIN HIGA"/>
    <property type="match status" value="1"/>
</dbReference>
<dbReference type="Proteomes" id="UP000183994">
    <property type="component" value="Unassembled WGS sequence"/>
</dbReference>
<accession>A0A1M6LBN5</accession>
<gene>
    <name evidence="1" type="ORF">SAMN02745216_02091</name>
</gene>